<proteinExistence type="predicted"/>
<name>X0X7Q2_9ZZZZ</name>
<dbReference type="AlphaFoldDB" id="X0X7Q2"/>
<gene>
    <name evidence="1" type="ORF">S01H1_72134</name>
</gene>
<reference evidence="1" key="1">
    <citation type="journal article" date="2014" name="Front. Microbiol.">
        <title>High frequency of phylogenetically diverse reductive dehalogenase-homologous genes in deep subseafloor sedimentary metagenomes.</title>
        <authorList>
            <person name="Kawai M."/>
            <person name="Futagami T."/>
            <person name="Toyoda A."/>
            <person name="Takaki Y."/>
            <person name="Nishi S."/>
            <person name="Hori S."/>
            <person name="Arai W."/>
            <person name="Tsubouchi T."/>
            <person name="Morono Y."/>
            <person name="Uchiyama I."/>
            <person name="Ito T."/>
            <person name="Fujiyama A."/>
            <person name="Inagaki F."/>
            <person name="Takami H."/>
        </authorList>
    </citation>
    <scope>NUCLEOTIDE SEQUENCE</scope>
    <source>
        <strain evidence="1">Expedition CK06-06</strain>
    </source>
</reference>
<feature type="non-terminal residue" evidence="1">
    <location>
        <position position="1"/>
    </location>
</feature>
<protein>
    <submittedName>
        <fullName evidence="1">Uncharacterized protein</fullName>
    </submittedName>
</protein>
<comment type="caution">
    <text evidence="1">The sequence shown here is derived from an EMBL/GenBank/DDBJ whole genome shotgun (WGS) entry which is preliminary data.</text>
</comment>
<organism evidence="1">
    <name type="scientific">marine sediment metagenome</name>
    <dbReference type="NCBI Taxonomy" id="412755"/>
    <lineage>
        <taxon>unclassified sequences</taxon>
        <taxon>metagenomes</taxon>
        <taxon>ecological metagenomes</taxon>
    </lineage>
</organism>
<evidence type="ECO:0000313" key="1">
    <source>
        <dbReference type="EMBL" id="GAG32678.1"/>
    </source>
</evidence>
<dbReference type="EMBL" id="BARS01048081">
    <property type="protein sequence ID" value="GAG32678.1"/>
    <property type="molecule type" value="Genomic_DNA"/>
</dbReference>
<sequence>SYERIEDVAWTCSFVWSQVGDRPVPLIVAPEDPTDRLDAALAELQADVSRRPLSILPLVSNPVTAYMDVLMTEVVGLIKRVAAIVNTPEVLIEDFQGIAASTEAVLLRCNGIRQTLGDENVEDLVATDDVYDRLAVETWRGATGGSLQELMAEAVEARESVRQRVASDYLDVVVIKDNQTLRDLAREYYGSADDWTVIADANGLTNSDPPVGTVVFIPRRPGGG</sequence>
<accession>X0X7Q2</accession>